<dbReference type="EMBL" id="NVSR01000108">
    <property type="protein sequence ID" value="PCI25882.1"/>
    <property type="molecule type" value="Genomic_DNA"/>
</dbReference>
<gene>
    <name evidence="1" type="ORF">COB67_10535</name>
</gene>
<sequence>MEMIHYKRTTFWLSLLVVLFFSACSDKITQYERQEDKIKPLQTTVKTVILHEDYIKAERESQTIKDFIIRRIVEKISMSPKFHLVHIQKGGALPTENDFKGQIILTGNIWTQSGQTSGRDIAIVRRTESGKTYSRSWDELEHRRWKQNVLQTVISLNFLEITDKTKLLRGVITSSNDRHYQLSNNSRKIEETQSSDVFKIPELSPGHIVISVDSRLDNLEVALDSLASKAINKLFESL</sequence>
<evidence type="ECO:0008006" key="3">
    <source>
        <dbReference type="Google" id="ProtNLM"/>
    </source>
</evidence>
<evidence type="ECO:0000313" key="1">
    <source>
        <dbReference type="EMBL" id="PCI25882.1"/>
    </source>
</evidence>
<accession>A0A2A4SXC0</accession>
<organism evidence="1 2">
    <name type="scientific">SAR324 cluster bacterium</name>
    <dbReference type="NCBI Taxonomy" id="2024889"/>
    <lineage>
        <taxon>Bacteria</taxon>
        <taxon>Deltaproteobacteria</taxon>
        <taxon>SAR324 cluster</taxon>
    </lineage>
</organism>
<reference evidence="2" key="1">
    <citation type="submission" date="2017-08" db="EMBL/GenBank/DDBJ databases">
        <title>A dynamic microbial community with high functional redundancy inhabits the cold, oxic subseafloor aquifer.</title>
        <authorList>
            <person name="Tully B.J."/>
            <person name="Wheat C.G."/>
            <person name="Glazer B.T."/>
            <person name="Huber J.A."/>
        </authorList>
    </citation>
    <scope>NUCLEOTIDE SEQUENCE [LARGE SCALE GENOMIC DNA]</scope>
</reference>
<dbReference type="AlphaFoldDB" id="A0A2A4SXC0"/>
<protein>
    <recommendedName>
        <fullName evidence="3">Lipoprotein</fullName>
    </recommendedName>
</protein>
<comment type="caution">
    <text evidence="1">The sequence shown here is derived from an EMBL/GenBank/DDBJ whole genome shotgun (WGS) entry which is preliminary data.</text>
</comment>
<dbReference type="PROSITE" id="PS51257">
    <property type="entry name" value="PROKAR_LIPOPROTEIN"/>
    <property type="match status" value="1"/>
</dbReference>
<dbReference type="Proteomes" id="UP000218113">
    <property type="component" value="Unassembled WGS sequence"/>
</dbReference>
<evidence type="ECO:0000313" key="2">
    <source>
        <dbReference type="Proteomes" id="UP000218113"/>
    </source>
</evidence>
<proteinExistence type="predicted"/>
<name>A0A2A4SXC0_9DELT</name>